<comment type="caution">
    <text evidence="1">The sequence shown here is derived from an EMBL/GenBank/DDBJ whole genome shotgun (WGS) entry which is preliminary data.</text>
</comment>
<gene>
    <name evidence="1" type="ORF">M5X19_14945</name>
</gene>
<name>A0ABT4GDE0_9BACL</name>
<keyword evidence="2" id="KW-1185">Reference proteome</keyword>
<dbReference type="Proteomes" id="UP001527099">
    <property type="component" value="Unassembled WGS sequence"/>
</dbReference>
<evidence type="ECO:0000313" key="2">
    <source>
        <dbReference type="Proteomes" id="UP001527099"/>
    </source>
</evidence>
<reference evidence="1 2" key="1">
    <citation type="submission" date="2022-05" db="EMBL/GenBank/DDBJ databases">
        <title>Genome Sequencing of Bee-Associated Microbes.</title>
        <authorList>
            <person name="Dunlap C."/>
        </authorList>
    </citation>
    <scope>NUCLEOTIDE SEQUENCE [LARGE SCALE GENOMIC DNA]</scope>
    <source>
        <strain evidence="1 2">NRRL B-14421</strain>
    </source>
</reference>
<sequence>MIYFLASTFFLGPWKASVNGNDLGNQFVVGAAGQIRPTKGAEHFERSVQNPGVTQAIDLPEVKNRSVFLASLAGSLPRSGPGRCDPDDNKAE</sequence>
<protein>
    <submittedName>
        <fullName evidence="1">Uncharacterized protein</fullName>
    </submittedName>
</protein>
<dbReference type="RefSeq" id="WP_268615911.1">
    <property type="nucleotide sequence ID" value="NZ_JAMDMX010000046.1"/>
</dbReference>
<dbReference type="EMBL" id="JAMDMX010000046">
    <property type="protein sequence ID" value="MCY9694189.1"/>
    <property type="molecule type" value="Genomic_DNA"/>
</dbReference>
<proteinExistence type="predicted"/>
<accession>A0ABT4GDE0</accession>
<evidence type="ECO:0000313" key="1">
    <source>
        <dbReference type="EMBL" id="MCY9694189.1"/>
    </source>
</evidence>
<organism evidence="1 2">
    <name type="scientific">Paenibacillus alginolyticus</name>
    <dbReference type="NCBI Taxonomy" id="59839"/>
    <lineage>
        <taxon>Bacteria</taxon>
        <taxon>Bacillati</taxon>
        <taxon>Bacillota</taxon>
        <taxon>Bacilli</taxon>
        <taxon>Bacillales</taxon>
        <taxon>Paenibacillaceae</taxon>
        <taxon>Paenibacillus</taxon>
    </lineage>
</organism>